<organism evidence="2 3">
    <name type="scientific">Collibacillus ludicampi</name>
    <dbReference type="NCBI Taxonomy" id="2771369"/>
    <lineage>
        <taxon>Bacteria</taxon>
        <taxon>Bacillati</taxon>
        <taxon>Bacillota</taxon>
        <taxon>Bacilli</taxon>
        <taxon>Bacillales</taxon>
        <taxon>Alicyclobacillaceae</taxon>
        <taxon>Collibacillus</taxon>
    </lineage>
</organism>
<feature type="transmembrane region" description="Helical" evidence="1">
    <location>
        <begin position="169"/>
        <end position="191"/>
    </location>
</feature>
<feature type="transmembrane region" description="Helical" evidence="1">
    <location>
        <begin position="131"/>
        <end position="157"/>
    </location>
</feature>
<feature type="transmembrane region" description="Helical" evidence="1">
    <location>
        <begin position="69"/>
        <end position="90"/>
    </location>
</feature>
<dbReference type="RefSeq" id="WP_282199751.1">
    <property type="nucleotide sequence ID" value="NZ_BOQE01000001.1"/>
</dbReference>
<name>A0AAV4LFV6_9BACL</name>
<evidence type="ECO:0000313" key="3">
    <source>
        <dbReference type="Proteomes" id="UP001057291"/>
    </source>
</evidence>
<gene>
    <name evidence="2" type="ORF">DNHGIG_22360</name>
</gene>
<dbReference type="AlphaFoldDB" id="A0AAV4LFV6"/>
<dbReference type="Proteomes" id="UP001057291">
    <property type="component" value="Unassembled WGS sequence"/>
</dbReference>
<sequence>MSSEHTVHGVIHEPLDPELIHRNARLAVWLGLVSFTFFIATAVASNVYLRKWSPDKFTLQLAESPKEMLWLSIIVLLVCGILLLLAGGFFRADKWRSFNVAMSLITLCFFAYGLLQIWFIRFLVQQTPQIWTAYVGIAAIQVLLAAVSIILLIWAAFYTGFKNKQRLRAWVPVVMNVWLYTVIVGIVVIFLTDLMTVSEFADYCGVKLKQLIR</sequence>
<feature type="transmembrane region" description="Helical" evidence="1">
    <location>
        <begin position="97"/>
        <end position="119"/>
    </location>
</feature>
<accession>A0AAV4LFV6</accession>
<comment type="caution">
    <text evidence="2">The sequence shown here is derived from an EMBL/GenBank/DDBJ whole genome shotgun (WGS) entry which is preliminary data.</text>
</comment>
<evidence type="ECO:0000256" key="1">
    <source>
        <dbReference type="SAM" id="Phobius"/>
    </source>
</evidence>
<keyword evidence="3" id="KW-1185">Reference proteome</keyword>
<protein>
    <submittedName>
        <fullName evidence="2">Uncharacterized protein</fullName>
    </submittedName>
</protein>
<keyword evidence="1" id="KW-0472">Membrane</keyword>
<evidence type="ECO:0000313" key="2">
    <source>
        <dbReference type="EMBL" id="GIM46687.1"/>
    </source>
</evidence>
<keyword evidence="1" id="KW-0812">Transmembrane</keyword>
<dbReference type="EMBL" id="BOQE01000001">
    <property type="protein sequence ID" value="GIM46687.1"/>
    <property type="molecule type" value="Genomic_DNA"/>
</dbReference>
<keyword evidence="1" id="KW-1133">Transmembrane helix</keyword>
<reference evidence="2" key="1">
    <citation type="journal article" date="2023" name="Int. J. Syst. Evol. Microbiol.">
        <title>Collibacillus ludicampi gen. nov., sp. nov., a new soil bacterium of the family Alicyclobacillaceae.</title>
        <authorList>
            <person name="Jojima T."/>
            <person name="Ioku Y."/>
            <person name="Fukuta Y."/>
            <person name="Shirasaka N."/>
            <person name="Matsumura Y."/>
            <person name="Mori M."/>
        </authorList>
    </citation>
    <scope>NUCLEOTIDE SEQUENCE</scope>
    <source>
        <strain evidence="2">TP075</strain>
    </source>
</reference>
<feature type="transmembrane region" description="Helical" evidence="1">
    <location>
        <begin position="26"/>
        <end position="49"/>
    </location>
</feature>
<proteinExistence type="predicted"/>